<keyword evidence="4" id="KW-1185">Reference proteome</keyword>
<sequence length="135" mass="15426">MGHLYEGLKSRGIFTFQDDKGLEHGDSISEELLKAIEESQVAVIVFSKNYATPRWCLNELVKIMECKTQYGQTVIPIFYDVDPSHVRYQRESFAEALAKHESRYKDDVEGMHKVKGWRIALSDAADLKGCDIRQG</sequence>
<name>M1BF47_SOLTU</name>
<dbReference type="Gramene" id="PGSC0003DMT400043722">
    <property type="protein sequence ID" value="PGSC0003DMT400043722"/>
    <property type="gene ID" value="PGSC0003DMG403016979"/>
</dbReference>
<reference evidence="4" key="1">
    <citation type="journal article" date="2011" name="Nature">
        <title>Genome sequence and analysis of the tuber crop potato.</title>
        <authorList>
            <consortium name="The Potato Genome Sequencing Consortium"/>
        </authorList>
    </citation>
    <scope>NUCLEOTIDE SEQUENCE [LARGE SCALE GENOMIC DNA]</scope>
    <source>
        <strain evidence="4">cv. DM1-3 516 R44</strain>
    </source>
</reference>
<dbReference type="Proteomes" id="UP000011115">
    <property type="component" value="Unassembled WGS sequence"/>
</dbReference>
<dbReference type="PANTHER" id="PTHR32009:SF99">
    <property type="entry name" value="TMV RESISTANCE PROTEIN N"/>
    <property type="match status" value="1"/>
</dbReference>
<evidence type="ECO:0000259" key="2">
    <source>
        <dbReference type="PROSITE" id="PS50104"/>
    </source>
</evidence>
<dbReference type="InterPro" id="IPR035897">
    <property type="entry name" value="Toll_tir_struct_dom_sf"/>
</dbReference>
<evidence type="ECO:0000313" key="3">
    <source>
        <dbReference type="EnsemblPlants" id="PGSC0003DMT400043722"/>
    </source>
</evidence>
<feature type="domain" description="TIR" evidence="2">
    <location>
        <begin position="1"/>
        <end position="135"/>
    </location>
</feature>
<dbReference type="PANTHER" id="PTHR32009">
    <property type="entry name" value="TMV RESISTANCE PROTEIN N-LIKE"/>
    <property type="match status" value="1"/>
</dbReference>
<keyword evidence="1" id="KW-0520">NAD</keyword>
<dbReference type="PROSITE" id="PS50104">
    <property type="entry name" value="TIR"/>
    <property type="match status" value="1"/>
</dbReference>
<dbReference type="GO" id="GO:0007165">
    <property type="term" value="P:signal transduction"/>
    <property type="evidence" value="ECO:0007669"/>
    <property type="project" value="InterPro"/>
</dbReference>
<dbReference type="AlphaFoldDB" id="M1BF47"/>
<dbReference type="OMA" id="CAGFISH"/>
<accession>M1BF47</accession>
<protein>
    <submittedName>
        <fullName evidence="3">NL27</fullName>
    </submittedName>
</protein>
<proteinExistence type="predicted"/>
<dbReference type="EnsemblPlants" id="PGSC0003DMT400043722">
    <property type="protein sequence ID" value="PGSC0003DMT400043722"/>
    <property type="gene ID" value="PGSC0003DMG403016979"/>
</dbReference>
<dbReference type="Gene3D" id="3.40.50.10140">
    <property type="entry name" value="Toll/interleukin-1 receptor homology (TIR) domain"/>
    <property type="match status" value="1"/>
</dbReference>
<organism evidence="3 4">
    <name type="scientific">Solanum tuberosum</name>
    <name type="common">Potato</name>
    <dbReference type="NCBI Taxonomy" id="4113"/>
    <lineage>
        <taxon>Eukaryota</taxon>
        <taxon>Viridiplantae</taxon>
        <taxon>Streptophyta</taxon>
        <taxon>Embryophyta</taxon>
        <taxon>Tracheophyta</taxon>
        <taxon>Spermatophyta</taxon>
        <taxon>Magnoliopsida</taxon>
        <taxon>eudicotyledons</taxon>
        <taxon>Gunneridae</taxon>
        <taxon>Pentapetalae</taxon>
        <taxon>asterids</taxon>
        <taxon>lamiids</taxon>
        <taxon>Solanales</taxon>
        <taxon>Solanaceae</taxon>
        <taxon>Solanoideae</taxon>
        <taxon>Solaneae</taxon>
        <taxon>Solanum</taxon>
    </lineage>
</organism>
<dbReference type="SMART" id="SM00255">
    <property type="entry name" value="TIR"/>
    <property type="match status" value="1"/>
</dbReference>
<dbReference type="HOGENOM" id="CLU_001561_3_2_1"/>
<dbReference type="InterPro" id="IPR000157">
    <property type="entry name" value="TIR_dom"/>
</dbReference>
<dbReference type="Pfam" id="PF01582">
    <property type="entry name" value="TIR"/>
    <property type="match status" value="1"/>
</dbReference>
<evidence type="ECO:0000313" key="4">
    <source>
        <dbReference type="Proteomes" id="UP000011115"/>
    </source>
</evidence>
<dbReference type="ExpressionAtlas" id="M1BF47">
    <property type="expression patterns" value="baseline"/>
</dbReference>
<dbReference type="SUPFAM" id="SSF52200">
    <property type="entry name" value="Toll/Interleukin receptor TIR domain"/>
    <property type="match status" value="1"/>
</dbReference>
<evidence type="ECO:0000256" key="1">
    <source>
        <dbReference type="ARBA" id="ARBA00023027"/>
    </source>
</evidence>
<reference evidence="3" key="2">
    <citation type="submission" date="2015-06" db="UniProtKB">
        <authorList>
            <consortium name="EnsemblPlants"/>
        </authorList>
    </citation>
    <scope>IDENTIFICATION</scope>
    <source>
        <strain evidence="3">DM1-3 516 R44</strain>
    </source>
</reference>